<dbReference type="EMBL" id="JAVHJS010000007">
    <property type="protein sequence ID" value="KAK2853076.1"/>
    <property type="molecule type" value="Genomic_DNA"/>
</dbReference>
<evidence type="ECO:0000313" key="1">
    <source>
        <dbReference type="EMBL" id="KAK2853076.1"/>
    </source>
</evidence>
<protein>
    <submittedName>
        <fullName evidence="1">Uncharacterized protein</fullName>
    </submittedName>
</protein>
<gene>
    <name evidence="1" type="ORF">Q7C36_008277</name>
</gene>
<organism evidence="1 2">
    <name type="scientific">Tachysurus vachellii</name>
    <name type="common">Darkbarbel catfish</name>
    <name type="synonym">Pelteobagrus vachellii</name>
    <dbReference type="NCBI Taxonomy" id="175792"/>
    <lineage>
        <taxon>Eukaryota</taxon>
        <taxon>Metazoa</taxon>
        <taxon>Chordata</taxon>
        <taxon>Craniata</taxon>
        <taxon>Vertebrata</taxon>
        <taxon>Euteleostomi</taxon>
        <taxon>Actinopterygii</taxon>
        <taxon>Neopterygii</taxon>
        <taxon>Teleostei</taxon>
        <taxon>Ostariophysi</taxon>
        <taxon>Siluriformes</taxon>
        <taxon>Bagridae</taxon>
        <taxon>Tachysurus</taxon>
    </lineage>
</organism>
<evidence type="ECO:0000313" key="2">
    <source>
        <dbReference type="Proteomes" id="UP001187315"/>
    </source>
</evidence>
<dbReference type="AlphaFoldDB" id="A0AA88NAB2"/>
<accession>A0AA88NAB2</accession>
<sequence>MTAVIRARFTAAKLHLKSWGLNKSPLWAPQRFGIMKVPPRPGMEAILVKSLSQVLLWETAQVVDAFREDDGQNDRRIFPRGIV</sequence>
<keyword evidence="2" id="KW-1185">Reference proteome</keyword>
<comment type="caution">
    <text evidence="1">The sequence shown here is derived from an EMBL/GenBank/DDBJ whole genome shotgun (WGS) entry which is preliminary data.</text>
</comment>
<dbReference type="Proteomes" id="UP001187315">
    <property type="component" value="Unassembled WGS sequence"/>
</dbReference>
<reference evidence="1" key="1">
    <citation type="submission" date="2023-08" db="EMBL/GenBank/DDBJ databases">
        <title>Pelteobagrus vachellii genome.</title>
        <authorList>
            <person name="Liu H."/>
        </authorList>
    </citation>
    <scope>NUCLEOTIDE SEQUENCE</scope>
    <source>
        <strain evidence="1">PRFRI_2022a</strain>
        <tissue evidence="1">Muscle</tissue>
    </source>
</reference>
<proteinExistence type="predicted"/>
<name>A0AA88NAB2_TACVA</name>